<sequence>MNPRIVQTYGYGVDSQFQNVYPNTVRFTPMAAISIPAKFTAFRIHRDDAGHRAGLETVALELLTPGEVIVRALWSSVNYKDALAGTGRGRILHRFPLTGGIDVAGHVVASADPAFNEGDAVISTGCGLSETLDGGYSQYVRLKSHALLPLPAGLSLREAMVIGTAGFTAALALLRLTENHQTPALGPLVVTGATGGVGMLALDIFSGAGFEVYAVSGKIQHTAFLHQIGATQVLPREVLLTDKPLASAHYGGGLDNVGGPLLAGLVAQTVPHGNIATVGLAASPTLNMTVMPFILRGVSLLGIGASGTVRTIREHIWGRLAGMWRPRHLEQICTHEVGLDELPQVFEKMLAGASFGRTIVRIE</sequence>
<dbReference type="InterPro" id="IPR051397">
    <property type="entry name" value="Zn-ADH-like_protein"/>
</dbReference>
<evidence type="ECO:0000313" key="2">
    <source>
        <dbReference type="EMBL" id="AAF83261.1"/>
    </source>
</evidence>
<accession>Q9PG51</accession>
<dbReference type="Gene3D" id="3.90.180.10">
    <property type="entry name" value="Medium-chain alcohol dehydrogenases, catalytic domain"/>
    <property type="match status" value="1"/>
</dbReference>
<dbReference type="Proteomes" id="UP000000812">
    <property type="component" value="Chromosome"/>
</dbReference>
<evidence type="ECO:0000259" key="1">
    <source>
        <dbReference type="SMART" id="SM00829"/>
    </source>
</evidence>
<dbReference type="NCBIfam" id="TIGR02823">
    <property type="entry name" value="oxido_YhdH"/>
    <property type="match status" value="1"/>
</dbReference>
<dbReference type="InterPro" id="IPR013149">
    <property type="entry name" value="ADH-like_C"/>
</dbReference>
<dbReference type="STRING" id="160492.XF_0451"/>
<dbReference type="SUPFAM" id="SSF51735">
    <property type="entry name" value="NAD(P)-binding Rossmann-fold domains"/>
    <property type="match status" value="1"/>
</dbReference>
<dbReference type="Pfam" id="PF08240">
    <property type="entry name" value="ADH_N"/>
    <property type="match status" value="1"/>
</dbReference>
<dbReference type="PIR" id="H82805">
    <property type="entry name" value="H82805"/>
</dbReference>
<dbReference type="eggNOG" id="COG0604">
    <property type="taxonomic scope" value="Bacteria"/>
</dbReference>
<name>Q9PG51_XYLFA</name>
<feature type="domain" description="Enoyl reductase (ER)" evidence="1">
    <location>
        <begin position="53"/>
        <end position="360"/>
    </location>
</feature>
<proteinExistence type="predicted"/>
<dbReference type="CDD" id="cd05280">
    <property type="entry name" value="MDR_yhdh_yhfp"/>
    <property type="match status" value="1"/>
</dbReference>
<dbReference type="InterPro" id="IPR013154">
    <property type="entry name" value="ADH-like_N"/>
</dbReference>
<gene>
    <name evidence="2" type="ordered locus">XF_0451</name>
</gene>
<dbReference type="InterPro" id="IPR020843">
    <property type="entry name" value="ER"/>
</dbReference>
<protein>
    <recommendedName>
        <fullName evidence="1">Enoyl reductase (ER) domain-containing protein</fullName>
    </recommendedName>
</protein>
<dbReference type="InterPro" id="IPR014188">
    <property type="entry name" value="Acrylyl-CoA_reductase_AcuI"/>
</dbReference>
<dbReference type="PANTHER" id="PTHR43677">
    <property type="entry name" value="SHORT-CHAIN DEHYDROGENASE/REDUCTASE"/>
    <property type="match status" value="1"/>
</dbReference>
<dbReference type="InterPro" id="IPR036291">
    <property type="entry name" value="NAD(P)-bd_dom_sf"/>
</dbReference>
<dbReference type="SMART" id="SM00829">
    <property type="entry name" value="PKS_ER"/>
    <property type="match status" value="1"/>
</dbReference>
<dbReference type="SUPFAM" id="SSF50129">
    <property type="entry name" value="GroES-like"/>
    <property type="match status" value="1"/>
</dbReference>
<dbReference type="PANTHER" id="PTHR43677:SF1">
    <property type="entry name" value="ACRYLYL-COA REDUCTASE ACUI-RELATED"/>
    <property type="match status" value="1"/>
</dbReference>
<dbReference type="GO" id="GO:0043957">
    <property type="term" value="F:acryloyl-CoA reductase (NADPH) activity"/>
    <property type="evidence" value="ECO:0007669"/>
    <property type="project" value="TreeGrafter"/>
</dbReference>
<dbReference type="EMBL" id="AE003849">
    <property type="protein sequence ID" value="AAF83261.1"/>
    <property type="molecule type" value="Genomic_DNA"/>
</dbReference>
<dbReference type="HOGENOM" id="CLU_026673_26_3_6"/>
<dbReference type="Pfam" id="PF00107">
    <property type="entry name" value="ADH_zinc_N"/>
    <property type="match status" value="1"/>
</dbReference>
<organism evidence="2 3">
    <name type="scientific">Xylella fastidiosa (strain 9a5c)</name>
    <dbReference type="NCBI Taxonomy" id="160492"/>
    <lineage>
        <taxon>Bacteria</taxon>
        <taxon>Pseudomonadati</taxon>
        <taxon>Pseudomonadota</taxon>
        <taxon>Gammaproteobacteria</taxon>
        <taxon>Lysobacterales</taxon>
        <taxon>Lysobacteraceae</taxon>
        <taxon>Xylella</taxon>
    </lineage>
</organism>
<dbReference type="InterPro" id="IPR011032">
    <property type="entry name" value="GroES-like_sf"/>
</dbReference>
<reference evidence="2 3" key="1">
    <citation type="journal article" date="2000" name="Nature">
        <title>The genome sequence of the plant pathogen Xylella fastidiosa.</title>
        <authorList>
            <person name="Simpson A.J."/>
            <person name="Reinach F.C."/>
            <person name="Arruda P."/>
            <person name="Abreu F.A."/>
            <person name="Acencio M."/>
            <person name="Alvarenga R."/>
            <person name="Alves L.M."/>
            <person name="Araya J.E."/>
            <person name="Baia G.S."/>
            <person name="Baptista C.S."/>
            <person name="Barros M.H."/>
            <person name="Bonaccorsi E.D."/>
            <person name="Bordin S."/>
            <person name="Bove J.M."/>
            <person name="Briones M.R."/>
            <person name="Bueno M.R."/>
            <person name="Camargo A.A."/>
            <person name="Camargo L.E."/>
            <person name="Carraro D.M."/>
            <person name="Carrer H."/>
            <person name="Colauto N.B."/>
            <person name="Colombo C."/>
            <person name="Costa F.F."/>
            <person name="Costa M.C."/>
            <person name="Costa-Neto C.M."/>
            <person name="Coutinho L.L."/>
            <person name="Cristofani M."/>
            <person name="Dias-Neto E."/>
            <person name="Docena C."/>
            <person name="El-Dorry H."/>
            <person name="Facincani A.P."/>
            <person name="Ferreira A.J."/>
            <person name="Ferreira V.C."/>
            <person name="Ferro J.A."/>
            <person name="Fraga J.S."/>
            <person name="Franca S.C."/>
            <person name="Franco M.C."/>
            <person name="Frohme M."/>
            <person name="Furlan L.R."/>
            <person name="Garnier M."/>
            <person name="Goldman G.H."/>
            <person name="Goldman M.H."/>
            <person name="Gomes S.L."/>
            <person name="Gruber A."/>
            <person name="Ho P.L."/>
            <person name="Hoheisel J.D."/>
            <person name="Junqueira M.L."/>
            <person name="Kemper E.L."/>
            <person name="Kitajima J.P."/>
            <person name="Krieger J.E."/>
            <person name="Kuramae E.E."/>
            <person name="Laigret F."/>
            <person name="Lambais M.R."/>
            <person name="Leite L.C."/>
            <person name="Lemos E.G."/>
            <person name="Lemos M.V."/>
            <person name="Lopes S.A."/>
            <person name="Lopes C.R."/>
            <person name="Machado J.A."/>
            <person name="Machado M.A."/>
            <person name="Madeira A.M."/>
            <person name="Madeira H.M."/>
            <person name="Marino C.L."/>
            <person name="Marques M.V."/>
            <person name="Martins E.A."/>
            <person name="Martins E.M."/>
            <person name="Matsukuma A.Y."/>
            <person name="Menck C.F."/>
            <person name="Miracca E.C."/>
            <person name="Miyaki C.Y."/>
            <person name="Monteriro-Vitorello C.B."/>
            <person name="Moon D.H."/>
            <person name="Nagai M.A."/>
            <person name="Nascimento A.L."/>
            <person name="Netto L.E."/>
            <person name="Nhani A.Jr."/>
            <person name="Nobrega F.G."/>
            <person name="Nunes L.R."/>
            <person name="Oliveira M.A."/>
            <person name="de Oliveira M.C."/>
            <person name="de Oliveira R.C."/>
            <person name="Palmieri D.A."/>
            <person name="Paris A."/>
            <person name="Peixoto B.R."/>
            <person name="Pereira G.A."/>
            <person name="Pereira H.A.Jr."/>
            <person name="Pesquero J.B."/>
            <person name="Quaggio R.B."/>
            <person name="Roberto P.G."/>
            <person name="Rodrigues V."/>
            <person name="de M Rosa A.J."/>
            <person name="de Rosa V.E.Jr."/>
            <person name="de Sa R.G."/>
            <person name="Santelli R.V."/>
            <person name="Sawasaki H.E."/>
            <person name="da Silva A.C."/>
            <person name="da Silva A.M."/>
            <person name="da Silva F.R."/>
            <person name="da Silva W.A.Jr."/>
            <person name="da Silveira J.F."/>
            <person name="Silvestri M.L."/>
            <person name="Siqueira W.J."/>
            <person name="de Souza A.A."/>
            <person name="de Souza A.P."/>
            <person name="Terenzi M.F."/>
            <person name="Truffi D."/>
            <person name="Tsai S.M."/>
            <person name="Tsuhako M.H."/>
            <person name="Vallada H."/>
            <person name="Van Sluys M.A."/>
            <person name="Verjovski-Almeida S."/>
            <person name="Vettore A.L."/>
            <person name="Zago M.A."/>
            <person name="Zatz M."/>
            <person name="Meidanis J."/>
            <person name="Setubal J.C."/>
        </authorList>
    </citation>
    <scope>NUCLEOTIDE SEQUENCE [LARGE SCALE GENOMIC DNA]</scope>
    <source>
        <strain evidence="2 3">9a5c</strain>
    </source>
</reference>
<evidence type="ECO:0000313" key="3">
    <source>
        <dbReference type="Proteomes" id="UP000000812"/>
    </source>
</evidence>
<dbReference type="Gene3D" id="3.40.50.720">
    <property type="entry name" value="NAD(P)-binding Rossmann-like Domain"/>
    <property type="match status" value="1"/>
</dbReference>
<dbReference type="KEGG" id="xfa:XF_0451"/>
<dbReference type="AlphaFoldDB" id="Q9PG51"/>